<organism evidence="1">
    <name type="scientific">bioreactor metagenome</name>
    <dbReference type="NCBI Taxonomy" id="1076179"/>
    <lineage>
        <taxon>unclassified sequences</taxon>
        <taxon>metagenomes</taxon>
        <taxon>ecological metagenomes</taxon>
    </lineage>
</organism>
<accession>A0A645F340</accession>
<dbReference type="EMBL" id="VSSQ01054755">
    <property type="protein sequence ID" value="MPN08671.1"/>
    <property type="molecule type" value="Genomic_DNA"/>
</dbReference>
<comment type="caution">
    <text evidence="1">The sequence shown here is derived from an EMBL/GenBank/DDBJ whole genome shotgun (WGS) entry which is preliminary data.</text>
</comment>
<dbReference type="AlphaFoldDB" id="A0A645F340"/>
<protein>
    <submittedName>
        <fullName evidence="1">Uncharacterized protein</fullName>
    </submittedName>
</protein>
<evidence type="ECO:0000313" key="1">
    <source>
        <dbReference type="EMBL" id="MPN08671.1"/>
    </source>
</evidence>
<proteinExistence type="predicted"/>
<sequence length="194" mass="23115">MSKNNLYIPDSIWRFQRTKMTKSQFDAMKKDVDAYKRKDVATLYESNDPIFFPLGYKYLGEFGDWDIDKYKSAKSCNYPLKPEMKQLLERHFKLYRSSPNVIKEICNYQMEFEISIYEEAIKRMEKIFADQYAKKCAVVDSRNKKEEEDKLNALAELKNRTFTTHKIGKHGILEICLCPVCQQFFTWARDSVYQ</sequence>
<reference evidence="1" key="1">
    <citation type="submission" date="2019-08" db="EMBL/GenBank/DDBJ databases">
        <authorList>
            <person name="Kucharzyk K."/>
            <person name="Murdoch R.W."/>
            <person name="Higgins S."/>
            <person name="Loffler F."/>
        </authorList>
    </citation>
    <scope>NUCLEOTIDE SEQUENCE</scope>
</reference>
<name>A0A645F340_9ZZZZ</name>
<gene>
    <name evidence="1" type="ORF">SDC9_155956</name>
</gene>